<name>A0ACC1MFS6_9APHY</name>
<dbReference type="EMBL" id="JANSHE010006856">
    <property type="protein sequence ID" value="KAJ2965855.1"/>
    <property type="molecule type" value="Genomic_DNA"/>
</dbReference>
<evidence type="ECO:0000313" key="1">
    <source>
        <dbReference type="EMBL" id="KAJ2965855.1"/>
    </source>
</evidence>
<keyword evidence="2" id="KW-1185">Reference proteome</keyword>
<comment type="caution">
    <text evidence="1">The sequence shown here is derived from an EMBL/GenBank/DDBJ whole genome shotgun (WGS) entry which is preliminary data.</text>
</comment>
<sequence length="140" mass="15067">MAQTPDAEPEAGASEDDVSPTNSASSASTVAAEERAAVRPKKTRLATDEIKKRKRKRQRMREFSAGEQVTGSTEVANVVDVGNDEDTVAASSPAPAADAEQADTPQKMWFESEAVVKFWAARGRKALEELGIPVEHGIER</sequence>
<evidence type="ECO:0000313" key="2">
    <source>
        <dbReference type="Proteomes" id="UP001144978"/>
    </source>
</evidence>
<protein>
    <submittedName>
        <fullName evidence="1">Uncharacterized protein</fullName>
    </submittedName>
</protein>
<gene>
    <name evidence="1" type="ORF">NUW54_g13975</name>
</gene>
<accession>A0ACC1MFS6</accession>
<organism evidence="1 2">
    <name type="scientific">Trametes sanguinea</name>
    <dbReference type="NCBI Taxonomy" id="158606"/>
    <lineage>
        <taxon>Eukaryota</taxon>
        <taxon>Fungi</taxon>
        <taxon>Dikarya</taxon>
        <taxon>Basidiomycota</taxon>
        <taxon>Agaricomycotina</taxon>
        <taxon>Agaricomycetes</taxon>
        <taxon>Polyporales</taxon>
        <taxon>Polyporaceae</taxon>
        <taxon>Trametes</taxon>
    </lineage>
</organism>
<dbReference type="Proteomes" id="UP001144978">
    <property type="component" value="Unassembled WGS sequence"/>
</dbReference>
<reference evidence="1" key="1">
    <citation type="submission" date="2022-08" db="EMBL/GenBank/DDBJ databases">
        <title>Genome Sequence of Pycnoporus sanguineus.</title>
        <authorList>
            <person name="Buettner E."/>
        </authorList>
    </citation>
    <scope>NUCLEOTIDE SEQUENCE</scope>
    <source>
        <strain evidence="1">CG-C14</strain>
    </source>
</reference>
<proteinExistence type="predicted"/>